<organism evidence="5 6">
    <name type="scientific">Shouchella xiaoxiensis</name>
    <dbReference type="NCBI Taxonomy" id="766895"/>
    <lineage>
        <taxon>Bacteria</taxon>
        <taxon>Bacillati</taxon>
        <taxon>Bacillota</taxon>
        <taxon>Bacilli</taxon>
        <taxon>Bacillales</taxon>
        <taxon>Bacillaceae</taxon>
        <taxon>Shouchella</taxon>
    </lineage>
</organism>
<gene>
    <name evidence="5" type="ORF">JOC54_003785</name>
</gene>
<dbReference type="RefSeq" id="WP_204468114.1">
    <property type="nucleotide sequence ID" value="NZ_JAFBCV010000014.1"/>
</dbReference>
<dbReference type="CDD" id="cd06267">
    <property type="entry name" value="PBP1_LacI_sugar_binding-like"/>
    <property type="match status" value="1"/>
</dbReference>
<feature type="domain" description="HTH lacI-type" evidence="4">
    <location>
        <begin position="2"/>
        <end position="56"/>
    </location>
</feature>
<dbReference type="SUPFAM" id="SSF47413">
    <property type="entry name" value="lambda repressor-like DNA-binding domains"/>
    <property type="match status" value="1"/>
</dbReference>
<dbReference type="SUPFAM" id="SSF53822">
    <property type="entry name" value="Periplasmic binding protein-like I"/>
    <property type="match status" value="1"/>
</dbReference>
<reference evidence="5" key="1">
    <citation type="submission" date="2021-01" db="EMBL/GenBank/DDBJ databases">
        <title>Genomic Encyclopedia of Type Strains, Phase IV (KMG-IV): sequencing the most valuable type-strain genomes for metagenomic binning, comparative biology and taxonomic classification.</title>
        <authorList>
            <person name="Goeker M."/>
        </authorList>
    </citation>
    <scope>NUCLEOTIDE SEQUENCE</scope>
    <source>
        <strain evidence="5">DSM 21943</strain>
    </source>
</reference>
<keyword evidence="1" id="KW-0805">Transcription regulation</keyword>
<keyword evidence="6" id="KW-1185">Reference proteome</keyword>
<evidence type="ECO:0000256" key="3">
    <source>
        <dbReference type="ARBA" id="ARBA00023163"/>
    </source>
</evidence>
<evidence type="ECO:0000256" key="2">
    <source>
        <dbReference type="ARBA" id="ARBA00023125"/>
    </source>
</evidence>
<dbReference type="Gene3D" id="1.10.260.40">
    <property type="entry name" value="lambda repressor-like DNA-binding domains"/>
    <property type="match status" value="1"/>
</dbReference>
<protein>
    <submittedName>
        <fullName evidence="5">LacI family transcriptional regulator</fullName>
    </submittedName>
</protein>
<evidence type="ECO:0000259" key="4">
    <source>
        <dbReference type="PROSITE" id="PS50932"/>
    </source>
</evidence>
<dbReference type="EMBL" id="JAFBCV010000014">
    <property type="protein sequence ID" value="MBM7840493.1"/>
    <property type="molecule type" value="Genomic_DNA"/>
</dbReference>
<dbReference type="InterPro" id="IPR010982">
    <property type="entry name" value="Lambda_DNA-bd_dom_sf"/>
</dbReference>
<dbReference type="Gene3D" id="3.40.50.2300">
    <property type="match status" value="2"/>
</dbReference>
<dbReference type="InterPro" id="IPR000843">
    <property type="entry name" value="HTH_LacI"/>
</dbReference>
<evidence type="ECO:0000256" key="1">
    <source>
        <dbReference type="ARBA" id="ARBA00023015"/>
    </source>
</evidence>
<dbReference type="PROSITE" id="PS50932">
    <property type="entry name" value="HTH_LACI_2"/>
    <property type="match status" value="1"/>
</dbReference>
<dbReference type="PANTHER" id="PTHR30146">
    <property type="entry name" value="LACI-RELATED TRANSCRIPTIONAL REPRESSOR"/>
    <property type="match status" value="1"/>
</dbReference>
<evidence type="ECO:0000313" key="6">
    <source>
        <dbReference type="Proteomes" id="UP001179280"/>
    </source>
</evidence>
<dbReference type="SMART" id="SM00354">
    <property type="entry name" value="HTH_LACI"/>
    <property type="match status" value="1"/>
</dbReference>
<keyword evidence="3" id="KW-0804">Transcription</keyword>
<dbReference type="InterPro" id="IPR046335">
    <property type="entry name" value="LacI/GalR-like_sensor"/>
</dbReference>
<dbReference type="InterPro" id="IPR028082">
    <property type="entry name" value="Peripla_BP_I"/>
</dbReference>
<keyword evidence="2" id="KW-0238">DNA-binding</keyword>
<dbReference type="Pfam" id="PF00356">
    <property type="entry name" value="LacI"/>
    <property type="match status" value="1"/>
</dbReference>
<name>A0ABS2SYA8_9BACI</name>
<proteinExistence type="predicted"/>
<dbReference type="CDD" id="cd01392">
    <property type="entry name" value="HTH_LacI"/>
    <property type="match status" value="1"/>
</dbReference>
<dbReference type="Proteomes" id="UP001179280">
    <property type="component" value="Unassembled WGS sequence"/>
</dbReference>
<evidence type="ECO:0000313" key="5">
    <source>
        <dbReference type="EMBL" id="MBM7840493.1"/>
    </source>
</evidence>
<dbReference type="PANTHER" id="PTHR30146:SF109">
    <property type="entry name" value="HTH-TYPE TRANSCRIPTIONAL REGULATOR GALS"/>
    <property type="match status" value="1"/>
</dbReference>
<sequence>MATIKDVAKLAGVALSTASYALNHSNKISDSTKRKVHEAAKQLNYSKNGFAADLKRTKTNTIAIILSDLSGPFYSELIKGVQDVTASKHYGLVACSSVGGDSSTATKFLTEKRVDGAIVLAHNITDDLVFQAAQQGMPVVVLDRFLKDENIYCVEVDNWQGGYNATSYLIEQEIKEIGFISGPITSRDNILRTEGYKQALNDAHLTYQSKWHLNGGFTKEGGYHATKLLLAQGNLPEALFYANDEMVIGGLEAFKEKNIQIPEDISIIGFDDIQLAGYLQPALTTVKQPKYEAGAMAAHIIFQLLNGERPANHCMLTTELVKRSTVKEK</sequence>
<dbReference type="Pfam" id="PF13377">
    <property type="entry name" value="Peripla_BP_3"/>
    <property type="match status" value="1"/>
</dbReference>
<accession>A0ABS2SYA8</accession>
<comment type="caution">
    <text evidence="5">The sequence shown here is derived from an EMBL/GenBank/DDBJ whole genome shotgun (WGS) entry which is preliminary data.</text>
</comment>